<comment type="caution">
    <text evidence="6">The sequence shown here is derived from an EMBL/GenBank/DDBJ whole genome shotgun (WGS) entry which is preliminary data.</text>
</comment>
<dbReference type="PROSITE" id="PS00455">
    <property type="entry name" value="AMP_BINDING"/>
    <property type="match status" value="1"/>
</dbReference>
<dbReference type="SUPFAM" id="SSF56801">
    <property type="entry name" value="Acetyl-CoA synthetase-like"/>
    <property type="match status" value="1"/>
</dbReference>
<dbReference type="GO" id="GO:0017000">
    <property type="term" value="P:antibiotic biosynthetic process"/>
    <property type="evidence" value="ECO:0007669"/>
    <property type="project" value="UniProtKB-ARBA"/>
</dbReference>
<accession>A0A3M8VS07</accession>
<evidence type="ECO:0000256" key="4">
    <source>
        <dbReference type="ARBA" id="ARBA00022553"/>
    </source>
</evidence>
<comment type="cofactor">
    <cofactor evidence="1">
        <name>pantetheine 4'-phosphate</name>
        <dbReference type="ChEBI" id="CHEBI:47942"/>
    </cofactor>
</comment>
<dbReference type="Gene3D" id="3.30.300.30">
    <property type="match status" value="1"/>
</dbReference>
<dbReference type="GO" id="GO:0070566">
    <property type="term" value="F:adenylyltransferase activity"/>
    <property type="evidence" value="ECO:0007669"/>
    <property type="project" value="TreeGrafter"/>
</dbReference>
<dbReference type="InterPro" id="IPR045851">
    <property type="entry name" value="AMP-bd_C_sf"/>
</dbReference>
<dbReference type="PANTHER" id="PTHR22754:SF32">
    <property type="entry name" value="DISCO-INTERACTING PROTEIN 2"/>
    <property type="match status" value="1"/>
</dbReference>
<dbReference type="Gene3D" id="1.10.1200.10">
    <property type="entry name" value="ACP-like"/>
    <property type="match status" value="1"/>
</dbReference>
<dbReference type="InterPro" id="IPR001031">
    <property type="entry name" value="Thioesterase"/>
</dbReference>
<dbReference type="InterPro" id="IPR000873">
    <property type="entry name" value="AMP-dep_synth/lig_dom"/>
</dbReference>
<dbReference type="SMART" id="SM00824">
    <property type="entry name" value="PKS_TE"/>
    <property type="match status" value="1"/>
</dbReference>
<dbReference type="InterPro" id="IPR020806">
    <property type="entry name" value="PKS_PP-bd"/>
</dbReference>
<proteinExistence type="inferred from homology"/>
<dbReference type="Pfam" id="PF00975">
    <property type="entry name" value="Thioesterase"/>
    <property type="match status" value="1"/>
</dbReference>
<dbReference type="GO" id="GO:0031177">
    <property type="term" value="F:phosphopantetheine binding"/>
    <property type="evidence" value="ECO:0007669"/>
    <property type="project" value="InterPro"/>
</dbReference>
<dbReference type="InterPro" id="IPR020802">
    <property type="entry name" value="TesA-like"/>
</dbReference>
<reference evidence="6 7" key="1">
    <citation type="submission" date="2018-11" db="EMBL/GenBank/DDBJ databases">
        <title>The Potential of Streptomyces as Biocontrol Agents against the Tomato grey mould, Botrytis cinerea (Gray mold) Frontiers in Microbiology.</title>
        <authorList>
            <person name="Li D."/>
        </authorList>
    </citation>
    <scope>NUCLEOTIDE SEQUENCE [LARGE SCALE GENOMIC DNA]</scope>
    <source>
        <strain evidence="6 7">NEAU-LD23</strain>
    </source>
</reference>
<organism evidence="6 7">
    <name type="scientific">Streptomyces botrytidirepellens</name>
    <dbReference type="NCBI Taxonomy" id="2486417"/>
    <lineage>
        <taxon>Bacteria</taxon>
        <taxon>Bacillati</taxon>
        <taxon>Actinomycetota</taxon>
        <taxon>Actinomycetes</taxon>
        <taxon>Kitasatosporales</taxon>
        <taxon>Streptomycetaceae</taxon>
        <taxon>Streptomyces</taxon>
    </lineage>
</organism>
<comment type="similarity">
    <text evidence="2">Belongs to the ATP-dependent AMP-binding enzyme family.</text>
</comment>
<evidence type="ECO:0000256" key="1">
    <source>
        <dbReference type="ARBA" id="ARBA00001957"/>
    </source>
</evidence>
<dbReference type="InterPro" id="IPR020845">
    <property type="entry name" value="AMP-binding_CS"/>
</dbReference>
<dbReference type="InterPro" id="IPR029058">
    <property type="entry name" value="AB_hydrolase_fold"/>
</dbReference>
<dbReference type="Proteomes" id="UP000275401">
    <property type="component" value="Unassembled WGS sequence"/>
</dbReference>
<sequence>MEYECSRLLPSCLQKSGRKRAVKVMASQPLKYSVPSDSQDLRSVAQLLLRAAHHHPDSGVRYVTAEAGRDATRQSYPELLQSSLQLLAPLRGHGLRPGDTVALLLDGQREFLTVLWACLLGGFVPCPMVPIPGDPARWSAQLSHVNQLLDRPLLVTTEAMSAELPDVPGLAVATVEHLRDAEDAPAADGGSSPEVHLAAPEDLALLVLTSGSTGNSKAVMLTHGNLLASMAGKVGKQRLTDADTTFNWISYDHVAALLEAHMLPLYVGAEQLHAEASVVLEEPLNFLRIISRHKVTMTFTPNFLLGPLNASVRDLSEEISAGGEALDLSSLRHIVSGGEANVVATGEAFLAHYAPYGLRPSALWPAFGMTETCAGSVYNRAFPVTDVGQEFANLGTPVEGLSIRIADDDHRPLPAGEVGELQLSGPMITGGYYRDEAATKEAFTPDGWFRSGDLGRIDDGRLTLVGRSKDSIIVNGVNYFSHEMEAALEQLDGVAGGYVAAFPTRRPGSDTEQLVIAVHPELADDDEPGLHRLITAVRSTVVIHWGFRPFLILPLPKDAFPKTSLGKTLRRRMRKRLESGGFDDVIQRVAELTTRRLGGYTPPEGETERVLTEIYAEMFDTDPESISATASFFDLGGTSLDILRLRHQVTRRLGVADLPIITVLTAPSVRQLAARLTGGGATAADAYDPIVPLQTGGAKTPLFCVHPGVGEVLVFVNLAKYFVGDRPFYALRARGFNEGEKPFESFQEMVDCYVRAIRAKQPHGPYAIAGYSYGGAVAFEIAKVLEAEGERVDFTGSFNLPPHIKYRMEELDFVETATNLAFFLDLINKKQSLDLPGELRALPRRDQLAHLLEIAPQRRLAELDLDLDKFSAWAELAHGLTGLGRTYQPSGTTRSMTVFYAIPLRGTKEDWLNNELRRWDEHTTEPNRYIDVPGEHYTLMGPQHVAAFQAILRKELDRALGDG</sequence>
<dbReference type="EMBL" id="RIBZ01000284">
    <property type="protein sequence ID" value="RNG20396.1"/>
    <property type="molecule type" value="Genomic_DNA"/>
</dbReference>
<evidence type="ECO:0000313" key="7">
    <source>
        <dbReference type="Proteomes" id="UP000275401"/>
    </source>
</evidence>
<dbReference type="SUPFAM" id="SSF47336">
    <property type="entry name" value="ACP-like"/>
    <property type="match status" value="1"/>
</dbReference>
<keyword evidence="4" id="KW-0597">Phosphoprotein</keyword>
<evidence type="ECO:0000256" key="2">
    <source>
        <dbReference type="ARBA" id="ARBA00006432"/>
    </source>
</evidence>
<keyword evidence="7" id="KW-1185">Reference proteome</keyword>
<dbReference type="GO" id="GO:0006633">
    <property type="term" value="P:fatty acid biosynthetic process"/>
    <property type="evidence" value="ECO:0007669"/>
    <property type="project" value="TreeGrafter"/>
</dbReference>
<feature type="domain" description="Carrier" evidence="5">
    <location>
        <begin position="602"/>
        <end position="680"/>
    </location>
</feature>
<evidence type="ECO:0000313" key="6">
    <source>
        <dbReference type="EMBL" id="RNG20396.1"/>
    </source>
</evidence>
<dbReference type="InterPro" id="IPR009081">
    <property type="entry name" value="PP-bd_ACP"/>
</dbReference>
<keyword evidence="3" id="KW-0596">Phosphopantetheine</keyword>
<dbReference type="Pfam" id="PF00550">
    <property type="entry name" value="PP-binding"/>
    <property type="match status" value="1"/>
</dbReference>
<dbReference type="AlphaFoldDB" id="A0A3M8VS07"/>
<protein>
    <submittedName>
        <fullName evidence="6">Peptide synthetase</fullName>
    </submittedName>
</protein>
<dbReference type="InterPro" id="IPR042099">
    <property type="entry name" value="ANL_N_sf"/>
</dbReference>
<dbReference type="InterPro" id="IPR036736">
    <property type="entry name" value="ACP-like_sf"/>
</dbReference>
<dbReference type="Gene3D" id="3.40.50.12780">
    <property type="entry name" value="N-terminal domain of ligase-like"/>
    <property type="match status" value="1"/>
</dbReference>
<dbReference type="Pfam" id="PF00501">
    <property type="entry name" value="AMP-binding"/>
    <property type="match status" value="1"/>
</dbReference>
<dbReference type="SUPFAM" id="SSF53474">
    <property type="entry name" value="alpha/beta-Hydrolases"/>
    <property type="match status" value="1"/>
</dbReference>
<name>A0A3M8VS07_9ACTN</name>
<dbReference type="PROSITE" id="PS50075">
    <property type="entry name" value="CARRIER"/>
    <property type="match status" value="1"/>
</dbReference>
<dbReference type="Gene3D" id="3.40.50.1820">
    <property type="entry name" value="alpha/beta hydrolase"/>
    <property type="match status" value="1"/>
</dbReference>
<dbReference type="PANTHER" id="PTHR22754">
    <property type="entry name" value="DISCO-INTERACTING PROTEIN 2 DIP2 -RELATED"/>
    <property type="match status" value="1"/>
</dbReference>
<evidence type="ECO:0000256" key="3">
    <source>
        <dbReference type="ARBA" id="ARBA00022450"/>
    </source>
</evidence>
<evidence type="ECO:0000259" key="5">
    <source>
        <dbReference type="PROSITE" id="PS50075"/>
    </source>
</evidence>
<gene>
    <name evidence="6" type="ORF">EEJ42_23610</name>
</gene>
<dbReference type="GO" id="GO:0005886">
    <property type="term" value="C:plasma membrane"/>
    <property type="evidence" value="ECO:0007669"/>
    <property type="project" value="TreeGrafter"/>
</dbReference>
<dbReference type="SMART" id="SM00823">
    <property type="entry name" value="PKS_PP"/>
    <property type="match status" value="1"/>
</dbReference>